<comment type="caution">
    <text evidence="2">The sequence shown here is derived from an EMBL/GenBank/DDBJ whole genome shotgun (WGS) entry which is preliminary data.</text>
</comment>
<keyword evidence="1" id="KW-0472">Membrane</keyword>
<evidence type="ECO:0000256" key="1">
    <source>
        <dbReference type="SAM" id="Phobius"/>
    </source>
</evidence>
<proteinExistence type="predicted"/>
<gene>
    <name evidence="2" type="ORF">A3I29_01455</name>
</gene>
<evidence type="ECO:0000313" key="2">
    <source>
        <dbReference type="EMBL" id="OGH80347.1"/>
    </source>
</evidence>
<evidence type="ECO:0008006" key="4">
    <source>
        <dbReference type="Google" id="ProtNLM"/>
    </source>
</evidence>
<organism evidence="2 3">
    <name type="scientific">Candidatus Magasanikbacteria bacterium RIFCSPLOWO2_02_FULL_44_11</name>
    <dbReference type="NCBI Taxonomy" id="1798689"/>
    <lineage>
        <taxon>Bacteria</taxon>
        <taxon>Candidatus Magasanikiibacteriota</taxon>
    </lineage>
</organism>
<keyword evidence="1" id="KW-1133">Transmembrane helix</keyword>
<dbReference type="InterPro" id="IPR012902">
    <property type="entry name" value="N_methyl_site"/>
</dbReference>
<reference evidence="2 3" key="1">
    <citation type="journal article" date="2016" name="Nat. Commun.">
        <title>Thousands of microbial genomes shed light on interconnected biogeochemical processes in an aquifer system.</title>
        <authorList>
            <person name="Anantharaman K."/>
            <person name="Brown C.T."/>
            <person name="Hug L.A."/>
            <person name="Sharon I."/>
            <person name="Castelle C.J."/>
            <person name="Probst A.J."/>
            <person name="Thomas B.C."/>
            <person name="Singh A."/>
            <person name="Wilkins M.J."/>
            <person name="Karaoz U."/>
            <person name="Brodie E.L."/>
            <person name="Williams K.H."/>
            <person name="Hubbard S.S."/>
            <person name="Banfield J.F."/>
        </authorList>
    </citation>
    <scope>NUCLEOTIDE SEQUENCE [LARGE SCALE GENOMIC DNA]</scope>
</reference>
<name>A0A1F6N8Q9_9BACT</name>
<dbReference type="Pfam" id="PF07963">
    <property type="entry name" value="N_methyl"/>
    <property type="match status" value="1"/>
</dbReference>
<dbReference type="AlphaFoldDB" id="A0A1F6N8Q9"/>
<dbReference type="NCBIfam" id="TIGR02532">
    <property type="entry name" value="IV_pilin_GFxxxE"/>
    <property type="match status" value="1"/>
</dbReference>
<evidence type="ECO:0000313" key="3">
    <source>
        <dbReference type="Proteomes" id="UP000178726"/>
    </source>
</evidence>
<dbReference type="STRING" id="1798689.A3I29_01455"/>
<accession>A0A1F6N8Q9</accession>
<dbReference type="Proteomes" id="UP000178726">
    <property type="component" value="Unassembled WGS sequence"/>
</dbReference>
<dbReference type="EMBL" id="MFQK01000053">
    <property type="protein sequence ID" value="OGH80347.1"/>
    <property type="molecule type" value="Genomic_DNA"/>
</dbReference>
<sequence>MIFKSDNRGMTLVEVIIAMSIFSLVIATVVEIFLVSTRSKNIVFEQLEVQGQARKAVYDFIGEARAMRYSSAGAYPLQNASTTEIIFYTNINADNIVERVRYFYVTNTLKRGTIEPSGNPLVYMTSTEKITTIVNNVTNGVSPVFYYYDEDYTSVSSTPLAQPVDVTKARIIEMRLIIDKNPLLSPVPFAIQGQTAIRNLKTN</sequence>
<protein>
    <recommendedName>
        <fullName evidence="4">Type II secretion system protein J</fullName>
    </recommendedName>
</protein>
<feature type="transmembrane region" description="Helical" evidence="1">
    <location>
        <begin position="12"/>
        <end position="35"/>
    </location>
</feature>
<keyword evidence="1" id="KW-0812">Transmembrane</keyword>
<dbReference type="PROSITE" id="PS00409">
    <property type="entry name" value="PROKAR_NTER_METHYL"/>
    <property type="match status" value="1"/>
</dbReference>